<sequence length="315" mass="34160">MAKSSPPMASYYALLLSAAGLVSSAALAFTALSCPASNGTTVSNSTAGTSYTIECGIDRFDNDLSVIYSPTLETCIDACNDNPKCVDVSWIPGNPGPCYLKQGVGAVEYKSEIWGARMTQTTRVEEINCPASNGTQYKDPNVSGRVYEIECDTDHFDTDYNSNPIYVAHLEECIAACDKTTGCQVGVLYGAACYLKHGVNPAIHMPGALGARCQHGCGVDFGHCPGFDVYQDFGCDDDLDYHAAVDDHQDHDYSPDFDLDIGQGLLDCHHDFDISQALDFGDDFDYGHDLDYGSDSVGHQVNERRQQIVDDRIVH</sequence>
<dbReference type="EMBL" id="JAVRRR010000351">
    <property type="protein sequence ID" value="KAK5143111.1"/>
    <property type="molecule type" value="Genomic_DNA"/>
</dbReference>
<accession>A0ABR0L3Z9</accession>
<dbReference type="Pfam" id="PF14295">
    <property type="entry name" value="PAN_4"/>
    <property type="match status" value="2"/>
</dbReference>
<evidence type="ECO:0000313" key="4">
    <source>
        <dbReference type="Proteomes" id="UP001308179"/>
    </source>
</evidence>
<comment type="caution">
    <text evidence="3">The sequence shown here is derived from an EMBL/GenBank/DDBJ whole genome shotgun (WGS) entry which is preliminary data.</text>
</comment>
<feature type="domain" description="Apple" evidence="2">
    <location>
        <begin position="57"/>
        <end position="101"/>
    </location>
</feature>
<dbReference type="InterPro" id="IPR003609">
    <property type="entry name" value="Pan_app"/>
</dbReference>
<dbReference type="Proteomes" id="UP001308179">
    <property type="component" value="Unassembled WGS sequence"/>
</dbReference>
<dbReference type="Gene3D" id="3.50.4.10">
    <property type="entry name" value="Hepatocyte Growth Factor"/>
    <property type="match status" value="1"/>
</dbReference>
<evidence type="ECO:0000313" key="3">
    <source>
        <dbReference type="EMBL" id="KAK5143111.1"/>
    </source>
</evidence>
<dbReference type="PROSITE" id="PS51257">
    <property type="entry name" value="PROKAR_LIPOPROTEIN"/>
    <property type="match status" value="1"/>
</dbReference>
<dbReference type="PANTHER" id="PTHR33946">
    <property type="match status" value="1"/>
</dbReference>
<feature type="chain" id="PRO_5046419602" description="Apple domain-containing protein" evidence="1">
    <location>
        <begin position="25"/>
        <end position="315"/>
    </location>
</feature>
<dbReference type="PANTHER" id="PTHR33946:SF4">
    <property type="entry name" value="COAGULATION FACTOR XI"/>
    <property type="match status" value="1"/>
</dbReference>
<reference evidence="3 4" key="1">
    <citation type="submission" date="2023-08" db="EMBL/GenBank/DDBJ databases">
        <title>Black Yeasts Isolated from many extreme environments.</title>
        <authorList>
            <person name="Coleine C."/>
            <person name="Stajich J.E."/>
            <person name="Selbmann L."/>
        </authorList>
    </citation>
    <scope>NUCLEOTIDE SEQUENCE [LARGE SCALE GENOMIC DNA]</scope>
    <source>
        <strain evidence="3 4">CCFEE 5386</strain>
    </source>
</reference>
<feature type="domain" description="Apple" evidence="2">
    <location>
        <begin position="153"/>
        <end position="189"/>
    </location>
</feature>
<evidence type="ECO:0000256" key="1">
    <source>
        <dbReference type="SAM" id="SignalP"/>
    </source>
</evidence>
<feature type="signal peptide" evidence="1">
    <location>
        <begin position="1"/>
        <end position="24"/>
    </location>
</feature>
<keyword evidence="4" id="KW-1185">Reference proteome</keyword>
<keyword evidence="1" id="KW-0732">Signal</keyword>
<protein>
    <recommendedName>
        <fullName evidence="2">Apple domain-containing protein</fullName>
    </recommendedName>
</protein>
<name>A0ABR0L3Z9_9PEZI</name>
<organism evidence="3 4">
    <name type="scientific">Rachicladosporium monterosium</name>
    <dbReference type="NCBI Taxonomy" id="1507873"/>
    <lineage>
        <taxon>Eukaryota</taxon>
        <taxon>Fungi</taxon>
        <taxon>Dikarya</taxon>
        <taxon>Ascomycota</taxon>
        <taxon>Pezizomycotina</taxon>
        <taxon>Dothideomycetes</taxon>
        <taxon>Dothideomycetidae</taxon>
        <taxon>Cladosporiales</taxon>
        <taxon>Cladosporiaceae</taxon>
        <taxon>Rachicladosporium</taxon>
    </lineage>
</organism>
<evidence type="ECO:0000259" key="2">
    <source>
        <dbReference type="Pfam" id="PF14295"/>
    </source>
</evidence>
<gene>
    <name evidence="3" type="ORF">LTR32_004689</name>
</gene>
<proteinExistence type="predicted"/>